<dbReference type="OrthoDB" id="5422320at2759"/>
<keyword evidence="3" id="KW-1185">Reference proteome</keyword>
<organism evidence="2 3">
    <name type="scientific">Cyphellophora attinorum</name>
    <dbReference type="NCBI Taxonomy" id="1664694"/>
    <lineage>
        <taxon>Eukaryota</taxon>
        <taxon>Fungi</taxon>
        <taxon>Dikarya</taxon>
        <taxon>Ascomycota</taxon>
        <taxon>Pezizomycotina</taxon>
        <taxon>Eurotiomycetes</taxon>
        <taxon>Chaetothyriomycetidae</taxon>
        <taxon>Chaetothyriales</taxon>
        <taxon>Cyphellophoraceae</taxon>
        <taxon>Cyphellophora</taxon>
    </lineage>
</organism>
<evidence type="ECO:0000256" key="1">
    <source>
        <dbReference type="SAM" id="MobiDB-lite"/>
    </source>
</evidence>
<dbReference type="VEuPathDB" id="FungiDB:AB675_2815"/>
<reference evidence="2 3" key="1">
    <citation type="submission" date="2015-06" db="EMBL/GenBank/DDBJ databases">
        <title>Draft genome of the ant-associated black yeast Phialophora attae CBS 131958.</title>
        <authorList>
            <person name="Moreno L.F."/>
            <person name="Stielow B.J."/>
            <person name="de Hoog S."/>
            <person name="Vicente V.A."/>
            <person name="Weiss V.A."/>
            <person name="de Vries M."/>
            <person name="Cruz L.M."/>
            <person name="Souza E.M."/>
        </authorList>
    </citation>
    <scope>NUCLEOTIDE SEQUENCE [LARGE SCALE GENOMIC DNA]</scope>
    <source>
        <strain evidence="2 3">CBS 131958</strain>
    </source>
</reference>
<sequence>MSMTDGSRDGHVNAPSSTHPAVQSWDTAIDDNDVQRLRDFHAKHFINKPIPDIHASVAQPAEATPTTGSTEGSLGYYADGVRRTLTDDQIKMFRHSEIQRLLLERQQRKEAEEEETQRRERKREREHARQRYFDEPEKDNVGALVYDDEQPVARQDANAAQAEKKFLWPQLGV</sequence>
<feature type="compositionally biased region" description="Basic and acidic residues" evidence="1">
    <location>
        <begin position="1"/>
        <end position="11"/>
    </location>
</feature>
<name>A0A0N1P3J6_9EURO</name>
<protein>
    <submittedName>
        <fullName evidence="2">Uncharacterized protein</fullName>
    </submittedName>
</protein>
<evidence type="ECO:0000313" key="3">
    <source>
        <dbReference type="Proteomes" id="UP000038010"/>
    </source>
</evidence>
<feature type="compositionally biased region" description="Basic and acidic residues" evidence="1">
    <location>
        <begin position="123"/>
        <end position="140"/>
    </location>
</feature>
<dbReference type="GeneID" id="28734696"/>
<dbReference type="AlphaFoldDB" id="A0A0N1P3J6"/>
<dbReference type="STRING" id="1664694.A0A0N1P3J6"/>
<dbReference type="PANTHER" id="PTHR40642:SF1">
    <property type="entry name" value="YALI0F31295P"/>
    <property type="match status" value="1"/>
</dbReference>
<dbReference type="InterPro" id="IPR024526">
    <property type="entry name" value="DUF3807"/>
</dbReference>
<proteinExistence type="predicted"/>
<dbReference type="Pfam" id="PF12720">
    <property type="entry name" value="DUF3807"/>
    <property type="match status" value="1"/>
</dbReference>
<dbReference type="EMBL" id="LFJN01000002">
    <property type="protein sequence ID" value="KPI45302.1"/>
    <property type="molecule type" value="Genomic_DNA"/>
</dbReference>
<feature type="region of interest" description="Disordered" evidence="1">
    <location>
        <begin position="107"/>
        <end position="142"/>
    </location>
</feature>
<dbReference type="Proteomes" id="UP000038010">
    <property type="component" value="Unassembled WGS sequence"/>
</dbReference>
<comment type="caution">
    <text evidence="2">The sequence shown here is derived from an EMBL/GenBank/DDBJ whole genome shotgun (WGS) entry which is preliminary data.</text>
</comment>
<dbReference type="RefSeq" id="XP_018005265.1">
    <property type="nucleotide sequence ID" value="XM_018142816.1"/>
</dbReference>
<feature type="compositionally biased region" description="Polar residues" evidence="1">
    <location>
        <begin position="14"/>
        <end position="26"/>
    </location>
</feature>
<dbReference type="PANTHER" id="PTHR40642">
    <property type="entry name" value="YALI0F31295P"/>
    <property type="match status" value="1"/>
</dbReference>
<gene>
    <name evidence="2" type="ORF">AB675_2815</name>
</gene>
<accession>A0A0N1P3J6</accession>
<feature type="region of interest" description="Disordered" evidence="1">
    <location>
        <begin position="1"/>
        <end position="26"/>
    </location>
</feature>
<evidence type="ECO:0000313" key="2">
    <source>
        <dbReference type="EMBL" id="KPI45302.1"/>
    </source>
</evidence>